<dbReference type="CDD" id="cd02511">
    <property type="entry name" value="Beta4Glucosyltransferase"/>
    <property type="match status" value="1"/>
</dbReference>
<dbReference type="SUPFAM" id="SSF53448">
    <property type="entry name" value="Nucleotide-diphospho-sugar transferases"/>
    <property type="match status" value="1"/>
</dbReference>
<protein>
    <submittedName>
        <fullName evidence="2">Glycosyltransferase family 2 protein</fullName>
        <ecNumber evidence="2">2.4.-.-</ecNumber>
    </submittedName>
</protein>
<dbReference type="Pfam" id="PF00535">
    <property type="entry name" value="Glycos_transf_2"/>
    <property type="match status" value="1"/>
</dbReference>
<sequence>MRVSENPGNLLSALILTYNEEANIARTLDHLGWLDSIVVIDSGSSDATLSILATNAAVRVLHRPFDNFADQCNFGLDQIDTPWVLSLDADYRIPPSLASEIQTVIRDPDNTEVSGFAIPFRYCIGGRPLRSGMLPPRISLYRRGLGRYQNDGHGHRIALPGLIKPLRQPIFHDDRKPLQRWLTSQGTYLAIEAAKLRVTPSGQLSLADRLRKHTPLAPFAALLFCLLWKGGLLEGWRGWAYAQQRMYAELLLHLMLLEDHPRLSTPP</sequence>
<evidence type="ECO:0000313" key="2">
    <source>
        <dbReference type="EMBL" id="MEA5441257.1"/>
    </source>
</evidence>
<dbReference type="Proteomes" id="UP001302329">
    <property type="component" value="Unassembled WGS sequence"/>
</dbReference>
<feature type="domain" description="Glycosyltransferase 2-like" evidence="1">
    <location>
        <begin position="12"/>
        <end position="136"/>
    </location>
</feature>
<keyword evidence="2" id="KW-0808">Transferase</keyword>
<dbReference type="RefSeq" id="WP_323355407.1">
    <property type="nucleotide sequence ID" value="NZ_JAYGHY010000003.1"/>
</dbReference>
<name>A0ABU5SSA1_9CYAN</name>
<dbReference type="PANTHER" id="PTHR43630:SF2">
    <property type="entry name" value="GLYCOSYLTRANSFERASE"/>
    <property type="match status" value="1"/>
</dbReference>
<reference evidence="2 3" key="1">
    <citation type="submission" date="2023-12" db="EMBL/GenBank/DDBJ databases">
        <title>Baltic Sea Cyanobacteria.</title>
        <authorList>
            <person name="Delbaje E."/>
            <person name="Fewer D.P."/>
            <person name="Shishido T.K."/>
        </authorList>
    </citation>
    <scope>NUCLEOTIDE SEQUENCE [LARGE SCALE GENOMIC DNA]</scope>
    <source>
        <strain evidence="2 3">UHCC 0281</strain>
    </source>
</reference>
<comment type="caution">
    <text evidence="2">The sequence shown here is derived from an EMBL/GenBank/DDBJ whole genome shotgun (WGS) entry which is preliminary data.</text>
</comment>
<dbReference type="InterPro" id="IPR029044">
    <property type="entry name" value="Nucleotide-diphossugar_trans"/>
</dbReference>
<evidence type="ECO:0000259" key="1">
    <source>
        <dbReference type="Pfam" id="PF00535"/>
    </source>
</evidence>
<gene>
    <name evidence="2" type="ORF">VB739_01665</name>
</gene>
<dbReference type="EC" id="2.4.-.-" evidence="2"/>
<dbReference type="GO" id="GO:0016757">
    <property type="term" value="F:glycosyltransferase activity"/>
    <property type="evidence" value="ECO:0007669"/>
    <property type="project" value="UniProtKB-KW"/>
</dbReference>
<dbReference type="EMBL" id="JAYGHY010000003">
    <property type="protein sequence ID" value="MEA5441257.1"/>
    <property type="molecule type" value="Genomic_DNA"/>
</dbReference>
<dbReference type="PANTHER" id="PTHR43630">
    <property type="entry name" value="POLY-BETA-1,6-N-ACETYL-D-GLUCOSAMINE SYNTHASE"/>
    <property type="match status" value="1"/>
</dbReference>
<dbReference type="Gene3D" id="3.90.550.10">
    <property type="entry name" value="Spore Coat Polysaccharide Biosynthesis Protein SpsA, Chain A"/>
    <property type="match status" value="1"/>
</dbReference>
<accession>A0ABU5SSA1</accession>
<organism evidence="2 3">
    <name type="scientific">Cyanobium gracile UHCC 0281</name>
    <dbReference type="NCBI Taxonomy" id="3110309"/>
    <lineage>
        <taxon>Bacteria</taxon>
        <taxon>Bacillati</taxon>
        <taxon>Cyanobacteriota</taxon>
        <taxon>Cyanophyceae</taxon>
        <taxon>Synechococcales</taxon>
        <taxon>Prochlorococcaceae</taxon>
        <taxon>Cyanobium</taxon>
    </lineage>
</organism>
<keyword evidence="2" id="KW-0328">Glycosyltransferase</keyword>
<keyword evidence="3" id="KW-1185">Reference proteome</keyword>
<evidence type="ECO:0000313" key="3">
    <source>
        <dbReference type="Proteomes" id="UP001302329"/>
    </source>
</evidence>
<proteinExistence type="predicted"/>
<dbReference type="InterPro" id="IPR001173">
    <property type="entry name" value="Glyco_trans_2-like"/>
</dbReference>